<evidence type="ECO:0000313" key="6">
    <source>
        <dbReference type="EMBL" id="MFC5068266.1"/>
    </source>
</evidence>
<dbReference type="Proteomes" id="UP001595796">
    <property type="component" value="Unassembled WGS sequence"/>
</dbReference>
<comment type="caution">
    <text evidence="6">The sequence shown here is derived from an EMBL/GenBank/DDBJ whole genome shotgun (WGS) entry which is preliminary data.</text>
</comment>
<organism evidence="6 7">
    <name type="scientific">Flaviflagellibacter deserti</name>
    <dbReference type="NCBI Taxonomy" id="2267266"/>
    <lineage>
        <taxon>Bacteria</taxon>
        <taxon>Pseudomonadati</taxon>
        <taxon>Pseudomonadota</taxon>
        <taxon>Alphaproteobacteria</taxon>
        <taxon>Hyphomicrobiales</taxon>
        <taxon>Flaviflagellibacter</taxon>
    </lineage>
</organism>
<keyword evidence="2" id="KW-0805">Transcription regulation</keyword>
<dbReference type="InterPro" id="IPR036388">
    <property type="entry name" value="WH-like_DNA-bd_sf"/>
</dbReference>
<dbReference type="Pfam" id="PF00126">
    <property type="entry name" value="HTH_1"/>
    <property type="match status" value="1"/>
</dbReference>
<gene>
    <name evidence="6" type="ORF">ACFPFW_09595</name>
</gene>
<dbReference type="Gene3D" id="1.10.10.10">
    <property type="entry name" value="Winged helix-like DNA-binding domain superfamily/Winged helix DNA-binding domain"/>
    <property type="match status" value="1"/>
</dbReference>
<dbReference type="PRINTS" id="PR00039">
    <property type="entry name" value="HTHLYSR"/>
</dbReference>
<dbReference type="InterPro" id="IPR058163">
    <property type="entry name" value="LysR-type_TF_proteobact-type"/>
</dbReference>
<feature type="domain" description="HTH lysR-type" evidence="5">
    <location>
        <begin position="1"/>
        <end position="59"/>
    </location>
</feature>
<dbReference type="InterPro" id="IPR000847">
    <property type="entry name" value="LysR_HTH_N"/>
</dbReference>
<dbReference type="Gene3D" id="3.40.190.290">
    <property type="match status" value="1"/>
</dbReference>
<dbReference type="PANTHER" id="PTHR30537">
    <property type="entry name" value="HTH-TYPE TRANSCRIPTIONAL REGULATOR"/>
    <property type="match status" value="1"/>
</dbReference>
<keyword evidence="3" id="KW-0238">DNA-binding</keyword>
<dbReference type="PANTHER" id="PTHR30537:SF5">
    <property type="entry name" value="HTH-TYPE TRANSCRIPTIONAL ACTIVATOR TTDR-RELATED"/>
    <property type="match status" value="1"/>
</dbReference>
<name>A0ABV9Z0C0_9HYPH</name>
<accession>A0ABV9Z0C0</accession>
<dbReference type="EMBL" id="JBHSJF010000006">
    <property type="protein sequence ID" value="MFC5068266.1"/>
    <property type="molecule type" value="Genomic_DNA"/>
</dbReference>
<dbReference type="RefSeq" id="WP_114955819.1">
    <property type="nucleotide sequence ID" value="NZ_JBHSJF010000006.1"/>
</dbReference>
<keyword evidence="7" id="KW-1185">Reference proteome</keyword>
<sequence length="300" mass="33180">MDLTNALRAFVRTVERGSLSAAARDLAVSQPAITKVIRNLESHVGARLLERSSRMVRPTQQGRVLYEASREALGTIDSALEGVRRDMGAVEGLLRLHAPSCLGAHHVHPIVTKFQAEHPGVAVDLVLENRAVDLIHEDFDLAIKYGRPEGQELIIRRLGMVRRILVAAPTFLERHGPIETLEKLSSLPVITTPTVSPRDRLPLQRGNESLDVPVRPHIRTNSAEVLINTLLRGHAMGPVQSLLVSEELNQGRLVRVLPDYEVKSTEAFLAYPSVRFMRPAVRAFTDFAIPRLRAIDGIVG</sequence>
<evidence type="ECO:0000313" key="7">
    <source>
        <dbReference type="Proteomes" id="UP001595796"/>
    </source>
</evidence>
<dbReference type="PROSITE" id="PS50931">
    <property type="entry name" value="HTH_LYSR"/>
    <property type="match status" value="1"/>
</dbReference>
<evidence type="ECO:0000256" key="4">
    <source>
        <dbReference type="ARBA" id="ARBA00023163"/>
    </source>
</evidence>
<dbReference type="SUPFAM" id="SSF53850">
    <property type="entry name" value="Periplasmic binding protein-like II"/>
    <property type="match status" value="1"/>
</dbReference>
<dbReference type="CDD" id="cd08422">
    <property type="entry name" value="PBP2_CrgA_like"/>
    <property type="match status" value="1"/>
</dbReference>
<dbReference type="Pfam" id="PF03466">
    <property type="entry name" value="LysR_substrate"/>
    <property type="match status" value="1"/>
</dbReference>
<proteinExistence type="inferred from homology"/>
<keyword evidence="4" id="KW-0804">Transcription</keyword>
<evidence type="ECO:0000256" key="3">
    <source>
        <dbReference type="ARBA" id="ARBA00023125"/>
    </source>
</evidence>
<reference evidence="7" key="1">
    <citation type="journal article" date="2019" name="Int. J. Syst. Evol. Microbiol.">
        <title>The Global Catalogue of Microorganisms (GCM) 10K type strain sequencing project: providing services to taxonomists for standard genome sequencing and annotation.</title>
        <authorList>
            <consortium name="The Broad Institute Genomics Platform"/>
            <consortium name="The Broad Institute Genome Sequencing Center for Infectious Disease"/>
            <person name="Wu L."/>
            <person name="Ma J."/>
        </authorList>
    </citation>
    <scope>NUCLEOTIDE SEQUENCE [LARGE SCALE GENOMIC DNA]</scope>
    <source>
        <strain evidence="7">CGMCC 1.16444</strain>
    </source>
</reference>
<evidence type="ECO:0000256" key="2">
    <source>
        <dbReference type="ARBA" id="ARBA00023015"/>
    </source>
</evidence>
<evidence type="ECO:0000256" key="1">
    <source>
        <dbReference type="ARBA" id="ARBA00009437"/>
    </source>
</evidence>
<dbReference type="InterPro" id="IPR005119">
    <property type="entry name" value="LysR_subst-bd"/>
</dbReference>
<dbReference type="SUPFAM" id="SSF46785">
    <property type="entry name" value="Winged helix' DNA-binding domain"/>
    <property type="match status" value="1"/>
</dbReference>
<comment type="similarity">
    <text evidence="1">Belongs to the LysR transcriptional regulatory family.</text>
</comment>
<evidence type="ECO:0000259" key="5">
    <source>
        <dbReference type="PROSITE" id="PS50931"/>
    </source>
</evidence>
<protein>
    <submittedName>
        <fullName evidence="6">LysR family transcriptional regulator</fullName>
    </submittedName>
</protein>
<dbReference type="InterPro" id="IPR036390">
    <property type="entry name" value="WH_DNA-bd_sf"/>
</dbReference>